<reference evidence="1 2" key="1">
    <citation type="submission" date="2019-08" db="EMBL/GenBank/DDBJ databases">
        <authorList>
            <person name="Peeters C."/>
        </authorList>
    </citation>
    <scope>NUCLEOTIDE SEQUENCE [LARGE SCALE GENOMIC DNA]</scope>
    <source>
        <strain evidence="1 2">LMG 31108</strain>
    </source>
</reference>
<evidence type="ECO:0000313" key="2">
    <source>
        <dbReference type="Proteomes" id="UP000406256"/>
    </source>
</evidence>
<name>A0A5E4Z0Q7_9BURK</name>
<evidence type="ECO:0000313" key="1">
    <source>
        <dbReference type="EMBL" id="VVE54258.1"/>
    </source>
</evidence>
<protein>
    <recommendedName>
        <fullName evidence="3">Apea-like HEPN domain-containing protein</fullName>
    </recommendedName>
</protein>
<keyword evidence="2" id="KW-1185">Reference proteome</keyword>
<dbReference type="RefSeq" id="WP_150671374.1">
    <property type="nucleotide sequence ID" value="NZ_CABPSB010000029.1"/>
</dbReference>
<dbReference type="OrthoDB" id="6626310at2"/>
<organism evidence="1 2">
    <name type="scientific">Pandoraea anhela</name>
    <dbReference type="NCBI Taxonomy" id="2508295"/>
    <lineage>
        <taxon>Bacteria</taxon>
        <taxon>Pseudomonadati</taxon>
        <taxon>Pseudomonadota</taxon>
        <taxon>Betaproteobacteria</taxon>
        <taxon>Burkholderiales</taxon>
        <taxon>Burkholderiaceae</taxon>
        <taxon>Pandoraea</taxon>
    </lineage>
</organism>
<dbReference type="AlphaFoldDB" id="A0A5E4Z0Q7"/>
<proteinExistence type="predicted"/>
<gene>
    <name evidence="1" type="ORF">PAN31108_04919</name>
</gene>
<sequence>MRIDSKITPEHGLEVRQQFFCECWFNLVHATSIDAFRVRAMNPENVVRELLKMINFEHATETDLGRVAAEAADILSESVVLRGPEFSPSYPHLLALLVNAKPKEVDKMGEGELSKAWGQALSKHKSLVDAFARELESAMRTNFVPASTAWLMREITLADPPGPLTPLASTFTQIASVLDTLLSTLINRGWSIESLFSFYRMVLLPPLRDGDDKPMYRFDDAFGAVCERLAAEPKPYRVTFAIFNVTKPDQFPELVGDIEFKSLPPVVGEKSSNYVKRYAQPGGGRLFATMTVSAEDGRIAGSIASDRIGQVLDVVRYDYERKNIQLAQSFLLEKGDKHMNLALPGTVPNPDSSLSADQLDHFMKRLQDLVNSGTLSSDAKDRIYSAFRLYRIGADTLNFENKLVNWWTAVEFLVKGASNGSAGIGAGVEHSLAPTVTLSYLPKHLAALRGVLVDLKIELRDDADEPIELKSLGLAKFHELLQEQRHRDSIKDHCASRPFIWHCVERFFANSADQKQFGKVLKNHERRVRWHVQRIYRARCDIVHSAQRMVDATLLCANLEFYLKTVLSTFLEALHRHPTLRSPREFFDRQQHAYHSVSTELAQGKATALLTLLANKDEVGATTA</sequence>
<evidence type="ECO:0008006" key="3">
    <source>
        <dbReference type="Google" id="ProtNLM"/>
    </source>
</evidence>
<accession>A0A5E4Z0Q7</accession>
<dbReference type="EMBL" id="CABPSB010000029">
    <property type="protein sequence ID" value="VVE54258.1"/>
    <property type="molecule type" value="Genomic_DNA"/>
</dbReference>
<dbReference type="Proteomes" id="UP000406256">
    <property type="component" value="Unassembled WGS sequence"/>
</dbReference>